<feature type="transmembrane region" description="Helical" evidence="7">
    <location>
        <begin position="638"/>
        <end position="668"/>
    </location>
</feature>
<feature type="transmembrane region" description="Helical" evidence="7">
    <location>
        <begin position="292"/>
        <end position="317"/>
    </location>
</feature>
<evidence type="ECO:0000259" key="9">
    <source>
        <dbReference type="Pfam" id="PF12704"/>
    </source>
</evidence>
<evidence type="ECO:0000256" key="4">
    <source>
        <dbReference type="ARBA" id="ARBA00022989"/>
    </source>
</evidence>
<evidence type="ECO:0000256" key="3">
    <source>
        <dbReference type="ARBA" id="ARBA00022692"/>
    </source>
</evidence>
<feature type="transmembrane region" description="Helical" evidence="7">
    <location>
        <begin position="337"/>
        <end position="357"/>
    </location>
</feature>
<keyword evidence="4 7" id="KW-1133">Transmembrane helix</keyword>
<feature type="transmembrane region" description="Helical" evidence="7">
    <location>
        <begin position="413"/>
        <end position="432"/>
    </location>
</feature>
<dbReference type="InterPro" id="IPR025857">
    <property type="entry name" value="MacB_PCD"/>
</dbReference>
<feature type="domain" description="ABC3 transporter permease C-terminal" evidence="8">
    <location>
        <begin position="649"/>
        <end position="769"/>
    </location>
</feature>
<gene>
    <name evidence="10" type="ORF">EV644_106240</name>
</gene>
<keyword evidence="5 7" id="KW-0472">Membrane</keyword>
<evidence type="ECO:0000313" key="10">
    <source>
        <dbReference type="EMBL" id="TCO22932.1"/>
    </source>
</evidence>
<dbReference type="Pfam" id="PF12704">
    <property type="entry name" value="MacB_PCD"/>
    <property type="match status" value="1"/>
</dbReference>
<dbReference type="InterPro" id="IPR050250">
    <property type="entry name" value="Macrolide_Exporter_MacB"/>
</dbReference>
<evidence type="ECO:0000259" key="8">
    <source>
        <dbReference type="Pfam" id="PF02687"/>
    </source>
</evidence>
<name>A0ABY2BKK4_9ACTN</name>
<dbReference type="PANTHER" id="PTHR30572">
    <property type="entry name" value="MEMBRANE COMPONENT OF TRANSPORTER-RELATED"/>
    <property type="match status" value="1"/>
</dbReference>
<feature type="domain" description="ABC3 transporter permease C-terminal" evidence="8">
    <location>
        <begin position="249"/>
        <end position="366"/>
    </location>
</feature>
<dbReference type="PANTHER" id="PTHR30572:SF4">
    <property type="entry name" value="ABC TRANSPORTER PERMEASE YTRF"/>
    <property type="match status" value="1"/>
</dbReference>
<dbReference type="EMBL" id="SLWM01000006">
    <property type="protein sequence ID" value="TCO22932.1"/>
    <property type="molecule type" value="Genomic_DNA"/>
</dbReference>
<comment type="caution">
    <text evidence="10">The sequence shown here is derived from an EMBL/GenBank/DDBJ whole genome shotgun (WGS) entry which is preliminary data.</text>
</comment>
<feature type="domain" description="MacB-like periplasmic core" evidence="9">
    <location>
        <begin position="412"/>
        <end position="621"/>
    </location>
</feature>
<comment type="similarity">
    <text evidence="6">Belongs to the ABC-4 integral membrane protein family.</text>
</comment>
<organism evidence="10 11">
    <name type="scientific">Kribbella orskensis</name>
    <dbReference type="NCBI Taxonomy" id="2512216"/>
    <lineage>
        <taxon>Bacteria</taxon>
        <taxon>Bacillati</taxon>
        <taxon>Actinomycetota</taxon>
        <taxon>Actinomycetes</taxon>
        <taxon>Propionibacteriales</taxon>
        <taxon>Kribbellaceae</taxon>
        <taxon>Kribbella</taxon>
    </lineage>
</organism>
<dbReference type="Proteomes" id="UP000295818">
    <property type="component" value="Unassembled WGS sequence"/>
</dbReference>
<feature type="transmembrane region" description="Helical" evidence="7">
    <location>
        <begin position="20"/>
        <end position="42"/>
    </location>
</feature>
<comment type="subcellular location">
    <subcellularLocation>
        <location evidence="1">Cell membrane</location>
        <topology evidence="1">Multi-pass membrane protein</topology>
    </subcellularLocation>
</comment>
<sequence length="778" mass="80273">MSAVWPVSRAAVRRRRLQTLVIGVVVALSTTMIVVALGLLAASTGPFDQAYSRQSGAHLVASYDRAKVSDSQLTEAARAAEASAGPFGMTTLDLNIGGPPLSLVVVGRADADGPVDRLNVWEGRWPDKPGEIVLNRNPVTSSRGRGAPAVGNQLTVPGGPTLTVVGFAYSVSESADAWVTPEQMTALKPTASQMLYRFTQSATNAQVAAGESAVTAGLPSGALLGTQSYLVLRAVATGEPNTFVPFLLVFGWLGLAVAVLIVANVVSGAVVAGFRHIGVLKALGFTPTQVMAVYLAMISIPAIVGCALGVVLGNVLAESLLTRAFENYGAEGVGVPVWVDVAALVGVPLLVALSALVPSLRARSLSAAEAISAGSAPRAGRGLRAQRWLSGTRLPRSVSLGLGLPFARPARTALTLAAVVLGVTSVTLAVGLGESLTTYQTAASRAGAVDLTMFGGRAENGSRLVPEGVSPAGPVAKLSDSADEALLRSSAGALYVTASHDLPMRLAGTKQDLRVTFYRGDSNQLGYRVLEGRWPDGPGQVAVSERFLRQRGVAVGDTIALQSGGKSTQVRIVAKVLYNSGEEVLSNWETLALVAPGTEATTYEIQLKPGTDIDAYVKAVQAGDSGLEEVPGQDPGPFIAIVLATVILLTLMLGTVAALGVFNTVVLNTRERRRDLGMLKSIGMTPAQVTLMVVTSMAALGAVGGLLGIPIGIIAHRLVVPAMANGAQVEIPDFMLDVYPLGLLALLVLAGIAIAALGAFLPARSAARATIAEVLHNE</sequence>
<evidence type="ECO:0000256" key="2">
    <source>
        <dbReference type="ARBA" id="ARBA00022475"/>
    </source>
</evidence>
<dbReference type="RefSeq" id="WP_132189630.1">
    <property type="nucleotide sequence ID" value="NZ_SLWM01000006.1"/>
</dbReference>
<accession>A0ABY2BKK4</accession>
<feature type="transmembrane region" description="Helical" evidence="7">
    <location>
        <begin position="689"/>
        <end position="718"/>
    </location>
</feature>
<protein>
    <submittedName>
        <fullName evidence="10">ABC transport system permease protein</fullName>
    </submittedName>
</protein>
<feature type="transmembrane region" description="Helical" evidence="7">
    <location>
        <begin position="738"/>
        <end position="761"/>
    </location>
</feature>
<reference evidence="10 11" key="1">
    <citation type="journal article" date="2015" name="Stand. Genomic Sci.">
        <title>Genomic Encyclopedia of Bacterial and Archaeal Type Strains, Phase III: the genomes of soil and plant-associated and newly described type strains.</title>
        <authorList>
            <person name="Whitman W.B."/>
            <person name="Woyke T."/>
            <person name="Klenk H.P."/>
            <person name="Zhou Y."/>
            <person name="Lilburn T.G."/>
            <person name="Beck B.J."/>
            <person name="De Vos P."/>
            <person name="Vandamme P."/>
            <person name="Eisen J.A."/>
            <person name="Garrity G."/>
            <person name="Hugenholtz P."/>
            <person name="Kyrpides N.C."/>
        </authorList>
    </citation>
    <scope>NUCLEOTIDE SEQUENCE [LARGE SCALE GENOMIC DNA]</scope>
    <source>
        <strain evidence="10 11">VKM Ac-2538</strain>
    </source>
</reference>
<evidence type="ECO:0000256" key="7">
    <source>
        <dbReference type="SAM" id="Phobius"/>
    </source>
</evidence>
<evidence type="ECO:0000256" key="5">
    <source>
        <dbReference type="ARBA" id="ARBA00023136"/>
    </source>
</evidence>
<keyword evidence="11" id="KW-1185">Reference proteome</keyword>
<evidence type="ECO:0000256" key="6">
    <source>
        <dbReference type="ARBA" id="ARBA00038076"/>
    </source>
</evidence>
<proteinExistence type="inferred from homology"/>
<keyword evidence="2" id="KW-1003">Cell membrane</keyword>
<dbReference type="InterPro" id="IPR003838">
    <property type="entry name" value="ABC3_permease_C"/>
</dbReference>
<evidence type="ECO:0000313" key="11">
    <source>
        <dbReference type="Proteomes" id="UP000295818"/>
    </source>
</evidence>
<dbReference type="Pfam" id="PF02687">
    <property type="entry name" value="FtsX"/>
    <property type="match status" value="2"/>
</dbReference>
<feature type="transmembrane region" description="Helical" evidence="7">
    <location>
        <begin position="243"/>
        <end position="271"/>
    </location>
</feature>
<evidence type="ECO:0000256" key="1">
    <source>
        <dbReference type="ARBA" id="ARBA00004651"/>
    </source>
</evidence>
<keyword evidence="3 7" id="KW-0812">Transmembrane</keyword>